<dbReference type="Proteomes" id="UP000830401">
    <property type="component" value="Chromosome"/>
</dbReference>
<evidence type="ECO:0000313" key="2">
    <source>
        <dbReference type="Proteomes" id="UP000830401"/>
    </source>
</evidence>
<keyword evidence="2" id="KW-1185">Reference proteome</keyword>
<sequence>MHTLVAPTLDPSITKRHHLFTTLVGVVADRHKAYLKEHALPIEFCYTLELNEGKAQLKIERWVPLNLSSELYQCFAKSFK</sequence>
<protein>
    <submittedName>
        <fullName evidence="1">Uncharacterized protein</fullName>
    </submittedName>
</protein>
<gene>
    <name evidence="1" type="ORF">MUN86_11095</name>
</gene>
<evidence type="ECO:0000313" key="1">
    <source>
        <dbReference type="EMBL" id="UOQ68342.1"/>
    </source>
</evidence>
<organism evidence="1 2">
    <name type="scientific">Hymenobacter volaticus</name>
    <dbReference type="NCBI Taxonomy" id="2932254"/>
    <lineage>
        <taxon>Bacteria</taxon>
        <taxon>Pseudomonadati</taxon>
        <taxon>Bacteroidota</taxon>
        <taxon>Cytophagia</taxon>
        <taxon>Cytophagales</taxon>
        <taxon>Hymenobacteraceae</taxon>
        <taxon>Hymenobacter</taxon>
    </lineage>
</organism>
<proteinExistence type="predicted"/>
<dbReference type="EMBL" id="CP095061">
    <property type="protein sequence ID" value="UOQ68342.1"/>
    <property type="molecule type" value="Genomic_DNA"/>
</dbReference>
<dbReference type="RefSeq" id="WP_245125349.1">
    <property type="nucleotide sequence ID" value="NZ_CP095061.1"/>
</dbReference>
<name>A0ABY4GBW6_9BACT</name>
<reference evidence="1" key="1">
    <citation type="submission" date="2022-04" db="EMBL/GenBank/DDBJ databases">
        <title>Hymenobacter sp. isolated from the air.</title>
        <authorList>
            <person name="Won M."/>
            <person name="Lee C.-M."/>
            <person name="Woen H.-Y."/>
            <person name="Kwon S.-W."/>
        </authorList>
    </citation>
    <scope>NUCLEOTIDE SEQUENCE</scope>
    <source>
        <strain evidence="1">5420S-77</strain>
    </source>
</reference>
<accession>A0ABY4GBW6</accession>